<dbReference type="PANTHER" id="PTHR30036:SF7">
    <property type="entry name" value="ABC TRANSPORTER PERIPLASMIC-BINDING PROTEIN YPHF"/>
    <property type="match status" value="1"/>
</dbReference>
<protein>
    <submittedName>
        <fullName evidence="6">Substrate-binding domain-containing protein</fullName>
    </submittedName>
</protein>
<feature type="signal peptide" evidence="4">
    <location>
        <begin position="1"/>
        <end position="20"/>
    </location>
</feature>
<evidence type="ECO:0000313" key="6">
    <source>
        <dbReference type="EMBL" id="USQ77392.1"/>
    </source>
</evidence>
<accession>A0ABY4YKT0</accession>
<sequence length="422" mass="45994">MRRKMLTAPVAAVAALAMLAACSTDDSLDDPSVAESADDAPADDAPDDGESTEDEPTDEEASSDEWFDQAVYDTQYEQRSATFEGDANQPYLQYIDGPMTDTSEFAAEGPHKVCFSNASIGNPWRQTGWITMNEQLKVLQDSGVISEMETRDAQDDDNTQIADIDYFIAEGQCDAFVISPNSTAAMTPAVERACDTGKPVVVFDRGVETDCATTFIHPIGGYAWGIDTAEFLVDNLQEGDKVVALRILPGVDVLEHRWAAAEKIFGENGIEATDYFTGADPTEIKKIISDELATGDVQGVWMDAGDGAVAAIEAFEDAGVDYPVMTGEDEMSFLRKWEETGLTGLAPVYSNFQWRTPLLALEKIFAGEEIPAEWVLPQTPITEAERADYLAANEGMPDGHYAKFGGEDLPGYPQVWQERIIP</sequence>
<dbReference type="Proteomes" id="UP001056535">
    <property type="component" value="Chromosome"/>
</dbReference>
<evidence type="ECO:0000256" key="3">
    <source>
        <dbReference type="SAM" id="MobiDB-lite"/>
    </source>
</evidence>
<feature type="compositionally biased region" description="Acidic residues" evidence="3">
    <location>
        <begin position="36"/>
        <end position="64"/>
    </location>
</feature>
<evidence type="ECO:0000256" key="2">
    <source>
        <dbReference type="ARBA" id="ARBA00007639"/>
    </source>
</evidence>
<dbReference type="InterPro" id="IPR050555">
    <property type="entry name" value="Bact_Solute-Bind_Prot2"/>
</dbReference>
<dbReference type="Pfam" id="PF13407">
    <property type="entry name" value="Peripla_BP_4"/>
    <property type="match status" value="1"/>
</dbReference>
<dbReference type="RefSeq" id="WP_252622481.1">
    <property type="nucleotide sequence ID" value="NZ_CP099490.1"/>
</dbReference>
<evidence type="ECO:0000259" key="5">
    <source>
        <dbReference type="Pfam" id="PF13407"/>
    </source>
</evidence>
<dbReference type="InterPro" id="IPR025997">
    <property type="entry name" value="SBP_2_dom"/>
</dbReference>
<keyword evidence="7" id="KW-1185">Reference proteome</keyword>
<feature type="chain" id="PRO_5046840083" evidence="4">
    <location>
        <begin position="21"/>
        <end position="422"/>
    </location>
</feature>
<organism evidence="6 7">
    <name type="scientific">Ornithinimicrobium cryptoxanthini</name>
    <dbReference type="NCBI Taxonomy" id="2934161"/>
    <lineage>
        <taxon>Bacteria</taxon>
        <taxon>Bacillati</taxon>
        <taxon>Actinomycetota</taxon>
        <taxon>Actinomycetes</taxon>
        <taxon>Micrococcales</taxon>
        <taxon>Ornithinimicrobiaceae</taxon>
        <taxon>Ornithinimicrobium</taxon>
    </lineage>
</organism>
<proteinExistence type="inferred from homology"/>
<gene>
    <name evidence="6" type="ORF">NF557_05620</name>
</gene>
<comment type="subcellular location">
    <subcellularLocation>
        <location evidence="1">Cell envelope</location>
    </subcellularLocation>
</comment>
<feature type="domain" description="Periplasmic binding protein" evidence="5">
    <location>
        <begin position="114"/>
        <end position="329"/>
    </location>
</feature>
<feature type="region of interest" description="Disordered" evidence="3">
    <location>
        <begin position="25"/>
        <end position="64"/>
    </location>
</feature>
<dbReference type="InterPro" id="IPR028082">
    <property type="entry name" value="Peripla_BP_I"/>
</dbReference>
<comment type="similarity">
    <text evidence="2">Belongs to the bacterial solute-binding protein 2 family.</text>
</comment>
<dbReference type="PROSITE" id="PS51257">
    <property type="entry name" value="PROKAR_LIPOPROTEIN"/>
    <property type="match status" value="1"/>
</dbReference>
<reference evidence="6" key="1">
    <citation type="submission" date="2022-06" db="EMBL/GenBank/DDBJ databases">
        <title>Ornithinimicrobium JY.X270.</title>
        <authorList>
            <person name="Huang Y."/>
        </authorList>
    </citation>
    <scope>NUCLEOTIDE SEQUENCE</scope>
    <source>
        <strain evidence="6">JY.X270</strain>
    </source>
</reference>
<keyword evidence="4" id="KW-0732">Signal</keyword>
<dbReference type="Gene3D" id="3.40.50.2300">
    <property type="match status" value="2"/>
</dbReference>
<evidence type="ECO:0000313" key="7">
    <source>
        <dbReference type="Proteomes" id="UP001056535"/>
    </source>
</evidence>
<evidence type="ECO:0000256" key="1">
    <source>
        <dbReference type="ARBA" id="ARBA00004196"/>
    </source>
</evidence>
<evidence type="ECO:0000256" key="4">
    <source>
        <dbReference type="SAM" id="SignalP"/>
    </source>
</evidence>
<dbReference type="PANTHER" id="PTHR30036">
    <property type="entry name" value="D-XYLOSE-BINDING PERIPLASMIC PROTEIN"/>
    <property type="match status" value="1"/>
</dbReference>
<dbReference type="SUPFAM" id="SSF53822">
    <property type="entry name" value="Periplasmic binding protein-like I"/>
    <property type="match status" value="1"/>
</dbReference>
<dbReference type="EMBL" id="CP099490">
    <property type="protein sequence ID" value="USQ77392.1"/>
    <property type="molecule type" value="Genomic_DNA"/>
</dbReference>
<name>A0ABY4YKT0_9MICO</name>